<dbReference type="Gene3D" id="6.10.250.660">
    <property type="match status" value="1"/>
</dbReference>
<dbReference type="PANTHER" id="PTHR35794">
    <property type="entry name" value="CELL DIVISION PROTEIN DIVIVA"/>
    <property type="match status" value="1"/>
</dbReference>
<organism evidence="8 9">
    <name type="scientific">Dethiosulfovibrio peptidovorans DSM 11002</name>
    <dbReference type="NCBI Taxonomy" id="469381"/>
    <lineage>
        <taxon>Bacteria</taxon>
        <taxon>Thermotogati</taxon>
        <taxon>Synergistota</taxon>
        <taxon>Synergistia</taxon>
        <taxon>Synergistales</taxon>
        <taxon>Dethiosulfovibrionaceae</taxon>
        <taxon>Dethiosulfovibrio</taxon>
    </lineage>
</organism>
<keyword evidence="4" id="KW-0132">Cell division</keyword>
<evidence type="ECO:0000256" key="5">
    <source>
        <dbReference type="ARBA" id="ARBA00023054"/>
    </source>
</evidence>
<dbReference type="Pfam" id="PF05103">
    <property type="entry name" value="DivIVA"/>
    <property type="match status" value="1"/>
</dbReference>
<keyword evidence="9" id="KW-1185">Reference proteome</keyword>
<protein>
    <submittedName>
        <fullName evidence="8">DivIVA family protein</fullName>
    </submittedName>
</protein>
<dbReference type="Proteomes" id="UP000006427">
    <property type="component" value="Unassembled WGS sequence"/>
</dbReference>
<keyword evidence="6" id="KW-0131">Cell cycle</keyword>
<dbReference type="PaxDb" id="469381-Dpep_0139"/>
<evidence type="ECO:0000256" key="3">
    <source>
        <dbReference type="ARBA" id="ARBA00022490"/>
    </source>
</evidence>
<sequence length="157" mass="17915">MTSLVTVLDVENVSFSRTIRGYNPDEVEDFLDQVADTLQYSAERQAELEQEIRRIQEKMGEYDTLRDSLQEALLMAQRSSEERLGSARKEADAIVAEARSRAEGIINEARGKKDDLLRQCDEARKTKEMFLADFRSLLARFSSLVEGSDREEEGSFP</sequence>
<dbReference type="Gene3D" id="1.20.5.2950">
    <property type="match status" value="1"/>
</dbReference>
<dbReference type="GO" id="GO:0005737">
    <property type="term" value="C:cytoplasm"/>
    <property type="evidence" value="ECO:0007669"/>
    <property type="project" value="UniProtKB-SubCell"/>
</dbReference>
<accession>D2Z2V3</accession>
<evidence type="ECO:0000313" key="9">
    <source>
        <dbReference type="Proteomes" id="UP000006427"/>
    </source>
</evidence>
<dbReference type="EMBL" id="ABTR02000001">
    <property type="protein sequence ID" value="EFC90171.1"/>
    <property type="molecule type" value="Genomic_DNA"/>
</dbReference>
<comment type="similarity">
    <text evidence="2">Belongs to the DivIVA family.</text>
</comment>
<evidence type="ECO:0000256" key="1">
    <source>
        <dbReference type="ARBA" id="ARBA00004496"/>
    </source>
</evidence>
<keyword evidence="3" id="KW-0963">Cytoplasm</keyword>
<evidence type="ECO:0000256" key="4">
    <source>
        <dbReference type="ARBA" id="ARBA00022618"/>
    </source>
</evidence>
<feature type="coiled-coil region" evidence="7">
    <location>
        <begin position="38"/>
        <end position="65"/>
    </location>
</feature>
<dbReference type="PANTHER" id="PTHR35794:SF2">
    <property type="entry name" value="CELL DIVISION PROTEIN DIVIVA"/>
    <property type="match status" value="1"/>
</dbReference>
<reference evidence="8 9" key="1">
    <citation type="journal article" date="2010" name="Stand. Genomic Sci.">
        <title>Permanent draft genome sequence of Dethiosulfovibrio peptidovorans type strain (SEBR 4207).</title>
        <authorList>
            <person name="Labutti K."/>
            <person name="Mayilraj S."/>
            <person name="Clum A."/>
            <person name="Lucas S."/>
            <person name="Glavina Del Rio T."/>
            <person name="Nolan M."/>
            <person name="Tice H."/>
            <person name="Cheng J.F."/>
            <person name="Pitluck S."/>
            <person name="Liolios K."/>
            <person name="Ivanova N."/>
            <person name="Mavromatis K."/>
            <person name="Mikhailova N."/>
            <person name="Pati A."/>
            <person name="Goodwin L."/>
            <person name="Chen A."/>
            <person name="Palaniappan K."/>
            <person name="Land M."/>
            <person name="Hauser L."/>
            <person name="Chang Y.J."/>
            <person name="Jeffries C.D."/>
            <person name="Rohde M."/>
            <person name="Spring S."/>
            <person name="Goker M."/>
            <person name="Woyke T."/>
            <person name="Bristow J."/>
            <person name="Eisen J.A."/>
            <person name="Markowitz V."/>
            <person name="Hugenholtz P."/>
            <person name="Kyrpides N.C."/>
            <person name="Klenk H.P."/>
            <person name="Lapidus A."/>
        </authorList>
    </citation>
    <scope>NUCLEOTIDE SEQUENCE [LARGE SCALE GENOMIC DNA]</scope>
    <source>
        <strain evidence="8 9">DSM 11002</strain>
    </source>
</reference>
<dbReference type="RefSeq" id="WP_005658709.1">
    <property type="nucleotide sequence ID" value="NZ_ABTR02000001.1"/>
</dbReference>
<name>D2Z2V3_9BACT</name>
<evidence type="ECO:0000256" key="2">
    <source>
        <dbReference type="ARBA" id="ARBA00009008"/>
    </source>
</evidence>
<evidence type="ECO:0000256" key="6">
    <source>
        <dbReference type="ARBA" id="ARBA00023306"/>
    </source>
</evidence>
<comment type="caution">
    <text evidence="8">The sequence shown here is derived from an EMBL/GenBank/DDBJ whole genome shotgun (WGS) entry which is preliminary data.</text>
</comment>
<dbReference type="InterPro" id="IPR019933">
    <property type="entry name" value="DivIVA_domain"/>
</dbReference>
<dbReference type="NCBIfam" id="TIGR03544">
    <property type="entry name" value="DivI1A_domain"/>
    <property type="match status" value="1"/>
</dbReference>
<proteinExistence type="inferred from homology"/>
<evidence type="ECO:0000256" key="7">
    <source>
        <dbReference type="SAM" id="Coils"/>
    </source>
</evidence>
<gene>
    <name evidence="8" type="ORF">Dpep_0139</name>
</gene>
<dbReference type="InterPro" id="IPR007793">
    <property type="entry name" value="DivIVA_fam"/>
</dbReference>
<evidence type="ECO:0000313" key="8">
    <source>
        <dbReference type="EMBL" id="EFC90171.1"/>
    </source>
</evidence>
<comment type="subcellular location">
    <subcellularLocation>
        <location evidence="1">Cytoplasm</location>
    </subcellularLocation>
</comment>
<keyword evidence="5 7" id="KW-0175">Coiled coil</keyword>
<dbReference type="AlphaFoldDB" id="D2Z2V3"/>
<dbReference type="STRING" id="469381.Dpep_0139"/>
<dbReference type="GO" id="GO:0051301">
    <property type="term" value="P:cell division"/>
    <property type="evidence" value="ECO:0007669"/>
    <property type="project" value="UniProtKB-KW"/>
</dbReference>
<dbReference type="eggNOG" id="COG3599">
    <property type="taxonomic scope" value="Bacteria"/>
</dbReference>